<dbReference type="PANTHER" id="PTHR43611:SF3">
    <property type="entry name" value="FLAVIN MONONUCLEOTIDE HYDROLASE 1, CHLOROPLATIC"/>
    <property type="match status" value="1"/>
</dbReference>
<dbReference type="RefSeq" id="WP_147922244.1">
    <property type="nucleotide sequence ID" value="NZ_VRTY01000047.1"/>
</dbReference>
<sequence length="210" mass="24298">MILQNIKNIIFDLGGVIINIDYDKSIRELETFCRPGSTIEFSQKAQSKLFDLFETGASTAAVFRQQLRETYALEATDEEIDTAWNAMLLDIPQERIDLLLELGKHYRIFLMSNTNEIHLKRFNEMVEHSFTIPSLDSLFEKTYYSHLIGQRKPDAIVFEQILAENSLKKEETLFIDDSMQHIESANKVGIRTLHLQPPLTINKVFRDVSN</sequence>
<dbReference type="CDD" id="cd02603">
    <property type="entry name" value="HAD_sEH-N_like"/>
    <property type="match status" value="1"/>
</dbReference>
<keyword evidence="2" id="KW-1185">Reference proteome</keyword>
<dbReference type="NCBIfam" id="TIGR01509">
    <property type="entry name" value="HAD-SF-IA-v3"/>
    <property type="match status" value="1"/>
</dbReference>
<name>A0A5C8K6H4_9BACT</name>
<evidence type="ECO:0000313" key="2">
    <source>
        <dbReference type="Proteomes" id="UP000321926"/>
    </source>
</evidence>
<dbReference type="InterPro" id="IPR006439">
    <property type="entry name" value="HAD-SF_hydro_IA"/>
</dbReference>
<dbReference type="Pfam" id="PF13419">
    <property type="entry name" value="HAD_2"/>
    <property type="match status" value="1"/>
</dbReference>
<protein>
    <submittedName>
        <fullName evidence="1">HAD family phosphatase</fullName>
    </submittedName>
</protein>
<organism evidence="1 2">
    <name type="scientific">Pontibacter qinzhouensis</name>
    <dbReference type="NCBI Taxonomy" id="2603253"/>
    <lineage>
        <taxon>Bacteria</taxon>
        <taxon>Pseudomonadati</taxon>
        <taxon>Bacteroidota</taxon>
        <taxon>Cytophagia</taxon>
        <taxon>Cytophagales</taxon>
        <taxon>Hymenobacteraceae</taxon>
        <taxon>Pontibacter</taxon>
    </lineage>
</organism>
<dbReference type="SFLD" id="SFLDS00003">
    <property type="entry name" value="Haloacid_Dehalogenase"/>
    <property type="match status" value="1"/>
</dbReference>
<proteinExistence type="predicted"/>
<evidence type="ECO:0000313" key="1">
    <source>
        <dbReference type="EMBL" id="TXK44858.1"/>
    </source>
</evidence>
<dbReference type="SFLD" id="SFLDG01129">
    <property type="entry name" value="C1.5:_HAD__Beta-PGM__Phosphata"/>
    <property type="match status" value="1"/>
</dbReference>
<dbReference type="InterPro" id="IPR041492">
    <property type="entry name" value="HAD_2"/>
</dbReference>
<dbReference type="Proteomes" id="UP000321926">
    <property type="component" value="Unassembled WGS sequence"/>
</dbReference>
<dbReference type="Gene3D" id="3.40.50.1000">
    <property type="entry name" value="HAD superfamily/HAD-like"/>
    <property type="match status" value="1"/>
</dbReference>
<dbReference type="InterPro" id="IPR023198">
    <property type="entry name" value="PGP-like_dom2"/>
</dbReference>
<reference evidence="1 2" key="1">
    <citation type="submission" date="2019-08" db="EMBL/GenBank/DDBJ databases">
        <authorList>
            <person name="Shi S."/>
        </authorList>
    </citation>
    <scope>NUCLEOTIDE SEQUENCE [LARGE SCALE GENOMIC DNA]</scope>
    <source>
        <strain evidence="1 2">GY10130</strain>
    </source>
</reference>
<dbReference type="InterPro" id="IPR023214">
    <property type="entry name" value="HAD_sf"/>
</dbReference>
<dbReference type="OrthoDB" id="9797415at2"/>
<dbReference type="SUPFAM" id="SSF56784">
    <property type="entry name" value="HAD-like"/>
    <property type="match status" value="1"/>
</dbReference>
<dbReference type="PANTHER" id="PTHR43611">
    <property type="entry name" value="ALPHA-D-GLUCOSE 1-PHOSPHATE PHOSPHATASE"/>
    <property type="match status" value="1"/>
</dbReference>
<gene>
    <name evidence="1" type="ORF">FVR03_13315</name>
</gene>
<dbReference type="InterPro" id="IPR036412">
    <property type="entry name" value="HAD-like_sf"/>
</dbReference>
<accession>A0A5C8K6H4</accession>
<dbReference type="AlphaFoldDB" id="A0A5C8K6H4"/>
<comment type="caution">
    <text evidence="1">The sequence shown here is derived from an EMBL/GenBank/DDBJ whole genome shotgun (WGS) entry which is preliminary data.</text>
</comment>
<dbReference type="Gene3D" id="1.10.150.240">
    <property type="entry name" value="Putative phosphatase, domain 2"/>
    <property type="match status" value="1"/>
</dbReference>
<dbReference type="EMBL" id="VRTY01000047">
    <property type="protein sequence ID" value="TXK44858.1"/>
    <property type="molecule type" value="Genomic_DNA"/>
</dbReference>